<dbReference type="SMART" id="SM00673">
    <property type="entry name" value="CARP"/>
    <property type="match status" value="1"/>
</dbReference>
<evidence type="ECO:0000256" key="5">
    <source>
        <dbReference type="ARBA" id="ARBA00022490"/>
    </source>
</evidence>
<evidence type="ECO:0000256" key="1">
    <source>
        <dbReference type="ARBA" id="ARBA00004300"/>
    </source>
</evidence>
<gene>
    <name evidence="8" type="primary">TBCCD1</name>
</gene>
<dbReference type="PANTHER" id="PTHR16052:SF0">
    <property type="entry name" value="TBCC DOMAIN-CONTAINING PROTEIN 1"/>
    <property type="match status" value="1"/>
</dbReference>
<dbReference type="GeneID" id="114796711"/>
<dbReference type="RefSeq" id="XP_028846988.1">
    <property type="nucleotide sequence ID" value="XM_028991155.1"/>
</dbReference>
<keyword evidence="9" id="KW-1185">Reference proteome</keyword>
<dbReference type="GeneTree" id="ENSGT00470000042284"/>
<dbReference type="InterPro" id="IPR017901">
    <property type="entry name" value="C-CAP_CF_C-like"/>
</dbReference>
<dbReference type="PANTHER" id="PTHR16052">
    <property type="entry name" value="TBCC DOMAIN-CONTAINING PROTEIN 1"/>
    <property type="match status" value="1"/>
</dbReference>
<dbReference type="RefSeq" id="XP_028846987.1">
    <property type="nucleotide sequence ID" value="XM_028991154.1"/>
</dbReference>
<comment type="subcellular location">
    <subcellularLocation>
        <location evidence="1">Cytoplasm</location>
        <location evidence="1">Cytoskeleton</location>
        <location evidence="1">Microtubule organizing center</location>
        <location evidence="1">Centrosome</location>
    </subcellularLocation>
    <subcellularLocation>
        <location evidence="2">Cytoplasm</location>
        <location evidence="2">Cytoskeleton</location>
        <location evidence="2">Spindle pole</location>
    </subcellularLocation>
</comment>
<evidence type="ECO:0000256" key="4">
    <source>
        <dbReference type="ARBA" id="ARBA00017559"/>
    </source>
</evidence>
<dbReference type="GO" id="GO:0051661">
    <property type="term" value="P:maintenance of centrosome location"/>
    <property type="evidence" value="ECO:0007669"/>
    <property type="project" value="TreeGrafter"/>
</dbReference>
<reference evidence="8 9" key="1">
    <citation type="submission" date="2020-06" db="EMBL/GenBank/DDBJ databases">
        <authorList>
            <consortium name="Wellcome Sanger Institute Data Sharing"/>
        </authorList>
    </citation>
    <scope>NUCLEOTIDE SEQUENCE [LARGE SCALE GENOMIC DNA]</scope>
</reference>
<evidence type="ECO:0000256" key="2">
    <source>
        <dbReference type="ARBA" id="ARBA00004647"/>
    </source>
</evidence>
<accession>A0AAY4B6L2</accession>
<evidence type="ECO:0000259" key="7">
    <source>
        <dbReference type="PROSITE" id="PS51329"/>
    </source>
</evidence>
<protein>
    <recommendedName>
        <fullName evidence="4">TBCC domain-containing protein 1</fullName>
    </recommendedName>
</protein>
<evidence type="ECO:0000256" key="3">
    <source>
        <dbReference type="ARBA" id="ARBA00008848"/>
    </source>
</evidence>
<evidence type="ECO:0000256" key="6">
    <source>
        <dbReference type="ARBA" id="ARBA00023212"/>
    </source>
</evidence>
<dbReference type="Proteomes" id="UP000694580">
    <property type="component" value="Chromosome 9"/>
</dbReference>
<dbReference type="AlphaFoldDB" id="A0AAY4B6L2"/>
<dbReference type="GO" id="GO:0051684">
    <property type="term" value="P:maintenance of Golgi location"/>
    <property type="evidence" value="ECO:0007669"/>
    <property type="project" value="TreeGrafter"/>
</dbReference>
<dbReference type="SUPFAM" id="SSF69340">
    <property type="entry name" value="C-terminal domain of adenylylcyclase associated protein"/>
    <property type="match status" value="1"/>
</dbReference>
<name>A0AAY4B6L2_9TELE</name>
<dbReference type="Gene3D" id="2.160.20.70">
    <property type="match status" value="1"/>
</dbReference>
<dbReference type="GO" id="GO:0031616">
    <property type="term" value="C:spindle pole centrosome"/>
    <property type="evidence" value="ECO:0007669"/>
    <property type="project" value="TreeGrafter"/>
</dbReference>
<dbReference type="InterPro" id="IPR016098">
    <property type="entry name" value="CAP/MinC_C"/>
</dbReference>
<organism evidence="8 9">
    <name type="scientific">Denticeps clupeoides</name>
    <name type="common">denticle herring</name>
    <dbReference type="NCBI Taxonomy" id="299321"/>
    <lineage>
        <taxon>Eukaryota</taxon>
        <taxon>Metazoa</taxon>
        <taxon>Chordata</taxon>
        <taxon>Craniata</taxon>
        <taxon>Vertebrata</taxon>
        <taxon>Euteleostomi</taxon>
        <taxon>Actinopterygii</taxon>
        <taxon>Neopterygii</taxon>
        <taxon>Teleostei</taxon>
        <taxon>Clupei</taxon>
        <taxon>Clupeiformes</taxon>
        <taxon>Denticipitoidei</taxon>
        <taxon>Denticipitidae</taxon>
        <taxon>Denticeps</taxon>
    </lineage>
</organism>
<feature type="domain" description="C-CAP/cofactor C-like" evidence="7">
    <location>
        <begin position="281"/>
        <end position="448"/>
    </location>
</feature>
<dbReference type="InterPro" id="IPR006599">
    <property type="entry name" value="CARP_motif"/>
</dbReference>
<evidence type="ECO:0000313" key="9">
    <source>
        <dbReference type="Proteomes" id="UP000694580"/>
    </source>
</evidence>
<reference evidence="8" key="2">
    <citation type="submission" date="2025-08" db="UniProtKB">
        <authorList>
            <consortium name="Ensembl"/>
        </authorList>
    </citation>
    <scope>IDENTIFICATION</scope>
</reference>
<dbReference type="InterPro" id="IPR012945">
    <property type="entry name" value="Tubulin-bd_cofactor_C_dom"/>
</dbReference>
<dbReference type="Pfam" id="PF07986">
    <property type="entry name" value="TBCC"/>
    <property type="match status" value="1"/>
</dbReference>
<dbReference type="Ensembl" id="ENSDCDT00010017631.1">
    <property type="protein sequence ID" value="ENSDCDP00010016619.1"/>
    <property type="gene ID" value="ENSDCDG00010007641.1"/>
</dbReference>
<keyword evidence="6" id="KW-0206">Cytoskeleton</keyword>
<comment type="similarity">
    <text evidence="3">Belongs to the TBCC family.</text>
</comment>
<dbReference type="InterPro" id="IPR036223">
    <property type="entry name" value="CAP_C_sf"/>
</dbReference>
<proteinExistence type="inferred from homology"/>
<sequence>MEQSGVSVWPRLEPFLLGTLQVTPSTKLSAHYLRKMAAYVRTRDGCYPRLGWPMWRHIACGKLLLPEELAWLYFETFELLVARSPEERLERAEALSQCSSPKELDRQRSKLSVNTVQFLLFLYLQQFNHISLRTSLIGEEWPSQRSRWLSDRETKTSSQNKNWDDQAHLTFVQTHLSELLVLLLEPEQLTSLGQKLCETQLSQDSLQGLSLLLEGATGHGRPVQPLHRLLSHSPLQAQAGFSKLSRGYVLHRLKAWLRQTLRVNPFGVLACLRSGKKMYWTQQVEGAVKRAKIVQNVDMVPPGNKIVLWSQVYRQTLAKDSETLSGANVKLQSCNEAFIYLLSPLKSVTVDKCRNCTVVLGAVESLVHVQSCENVRLVCVAGRLTVGASTRCTFHILTPMRPLLLPSNSSLTLGPFHAHYPLLEDHMASVGLAVVPNLWDQPLLLGTEGSTPDAGCYRILPPAELWPLAVPFQMEGDTCEVPGGLPPSYQKVVETRKCRVQEWYRSVNEAHLSRAQKQQIQVLVEQKFYEWLSETGHRLELDTLTPTSPSDVSSISDRSWDATLTKAQPNSQSRGATAAF</sequence>
<reference evidence="8" key="3">
    <citation type="submission" date="2025-09" db="UniProtKB">
        <authorList>
            <consortium name="Ensembl"/>
        </authorList>
    </citation>
    <scope>IDENTIFICATION</scope>
</reference>
<dbReference type="InterPro" id="IPR039589">
    <property type="entry name" value="TBCC1"/>
</dbReference>
<dbReference type="PROSITE" id="PS51329">
    <property type="entry name" value="C_CAP_COFACTOR_C"/>
    <property type="match status" value="1"/>
</dbReference>
<keyword evidence="5" id="KW-0963">Cytoplasm</keyword>
<evidence type="ECO:0000313" key="8">
    <source>
        <dbReference type="Ensembl" id="ENSDCDP00010016619.1"/>
    </source>
</evidence>